<dbReference type="PANTHER" id="PTHR42998">
    <property type="entry name" value="TYPE I RESTRICTION ENZYME HINDVIIP M PROTEIN-RELATED"/>
    <property type="match status" value="1"/>
</dbReference>
<dbReference type="GO" id="GO:0009307">
    <property type="term" value="P:DNA restriction-modification system"/>
    <property type="evidence" value="ECO:0007669"/>
    <property type="project" value="UniProtKB-KW"/>
</dbReference>
<keyword evidence="1" id="KW-0680">Restriction system</keyword>
<dbReference type="RefSeq" id="WP_051653026.1">
    <property type="nucleotide sequence ID" value="NZ_KK853997.1"/>
</dbReference>
<feature type="domain" description="DNA methylase adenine-specific" evidence="3">
    <location>
        <begin position="555"/>
        <end position="640"/>
    </location>
</feature>
<dbReference type="EC" id="2.1.1.72" evidence="5"/>
<dbReference type="EMBL" id="JNBY01000083">
    <property type="protein sequence ID" value="KDN85576.1"/>
    <property type="molecule type" value="Genomic_DNA"/>
</dbReference>
<evidence type="ECO:0000313" key="5">
    <source>
        <dbReference type="EMBL" id="KDN85576.1"/>
    </source>
</evidence>
<dbReference type="Gene3D" id="3.40.50.150">
    <property type="entry name" value="Vaccinia Virus protein VP39"/>
    <property type="match status" value="1"/>
</dbReference>
<dbReference type="InterPro" id="IPR002052">
    <property type="entry name" value="DNA_methylase_N6_adenine_CS"/>
</dbReference>
<dbReference type="PATRIC" id="fig|1348663.4.peg.2709"/>
<reference evidence="5 6" key="1">
    <citation type="submission" date="2014-05" db="EMBL/GenBank/DDBJ databases">
        <title>Draft Genome Sequence of Kitasatospora cheerisanensis KCTC 2395.</title>
        <authorList>
            <person name="Nam D.H."/>
        </authorList>
    </citation>
    <scope>NUCLEOTIDE SEQUENCE [LARGE SCALE GENOMIC DNA]</scope>
    <source>
        <strain evidence="5 6">KCTC 2395</strain>
    </source>
</reference>
<dbReference type="SUPFAM" id="SSF53335">
    <property type="entry name" value="S-adenosyl-L-methionine-dependent methyltransferases"/>
    <property type="match status" value="1"/>
</dbReference>
<dbReference type="PRINTS" id="PR00507">
    <property type="entry name" value="N12N6MTFRASE"/>
</dbReference>
<dbReference type="InterPro" id="IPR003356">
    <property type="entry name" value="DNA_methylase_A-5"/>
</dbReference>
<dbReference type="InterPro" id="IPR029464">
    <property type="entry name" value="HSDR_N"/>
</dbReference>
<dbReference type="HOGENOM" id="CLU_008343_0_2_11"/>
<organism evidence="5 6">
    <name type="scientific">Kitasatospora cheerisanensis KCTC 2395</name>
    <dbReference type="NCBI Taxonomy" id="1348663"/>
    <lineage>
        <taxon>Bacteria</taxon>
        <taxon>Bacillati</taxon>
        <taxon>Actinomycetota</taxon>
        <taxon>Actinomycetes</taxon>
        <taxon>Kitasatosporales</taxon>
        <taxon>Streptomycetaceae</taxon>
        <taxon>Kitasatospora</taxon>
    </lineage>
</organism>
<name>A0A066Z5H1_9ACTN</name>
<dbReference type="Proteomes" id="UP000027178">
    <property type="component" value="Unassembled WGS sequence"/>
</dbReference>
<protein>
    <submittedName>
        <fullName evidence="5">Site-spific DNA-methyltransferase (Adenine-spific)</fullName>
        <ecNumber evidence="5">2.1.1.72</ecNumber>
    </submittedName>
</protein>
<dbReference type="GO" id="GO:0008170">
    <property type="term" value="F:N-methyltransferase activity"/>
    <property type="evidence" value="ECO:0007669"/>
    <property type="project" value="InterPro"/>
</dbReference>
<evidence type="ECO:0000259" key="4">
    <source>
        <dbReference type="Pfam" id="PF13588"/>
    </source>
</evidence>
<dbReference type="Pfam" id="PF02384">
    <property type="entry name" value="N6_Mtase"/>
    <property type="match status" value="2"/>
</dbReference>
<dbReference type="eggNOG" id="COG0286">
    <property type="taxonomic scope" value="Bacteria"/>
</dbReference>
<dbReference type="InterPro" id="IPR052916">
    <property type="entry name" value="Type-I_RE_MTase_Subunit"/>
</dbReference>
<dbReference type="GO" id="GO:0032259">
    <property type="term" value="P:methylation"/>
    <property type="evidence" value="ECO:0007669"/>
    <property type="project" value="UniProtKB-KW"/>
</dbReference>
<dbReference type="Pfam" id="PF13588">
    <property type="entry name" value="HSDR_N_2"/>
    <property type="match status" value="1"/>
</dbReference>
<dbReference type="PROSITE" id="PS00092">
    <property type="entry name" value="N6_MTASE"/>
    <property type="match status" value="1"/>
</dbReference>
<feature type="region of interest" description="Disordered" evidence="2">
    <location>
        <begin position="1"/>
        <end position="26"/>
    </location>
</feature>
<keyword evidence="5" id="KW-0808">Transferase</keyword>
<dbReference type="AlphaFoldDB" id="A0A066Z5H1"/>
<dbReference type="REBASE" id="89762">
    <property type="entry name" value="M.Kch2395ORF28070P"/>
</dbReference>
<evidence type="ECO:0000313" key="6">
    <source>
        <dbReference type="Proteomes" id="UP000027178"/>
    </source>
</evidence>
<evidence type="ECO:0000256" key="1">
    <source>
        <dbReference type="ARBA" id="ARBA00022747"/>
    </source>
</evidence>
<dbReference type="OrthoDB" id="9784823at2"/>
<feature type="domain" description="DNA methylase adenine-specific" evidence="3">
    <location>
        <begin position="304"/>
        <end position="491"/>
    </location>
</feature>
<gene>
    <name evidence="5" type="ORF">KCH_28070</name>
</gene>
<dbReference type="PANTHER" id="PTHR42998:SF1">
    <property type="entry name" value="TYPE I RESTRICTION ENZYME HINDI METHYLASE SUBUNIT"/>
    <property type="match status" value="1"/>
</dbReference>
<sequence length="815" mass="91430">MSKSTVAAGRKPKVAPASPYRDGHEPLHRDGNWVWAPLKQTWLLAKPEELVRQEFIHRMHTQWGYDLGQMRQEARAASGRKSVRADIVVAESPQALSENRNYVMVVETKAENVPIRRADYEQGESYARSAGVEFLVLHNSKTTSYFKLSPGFPGESVEIASVPKASELKNEKRLAEIRRSTKAFTRDEFQRLLFDCHCILRDNHKMDPGAAFDEISKILFIKMAFERSGRGEVFTTDTLRDVAKNNLLREDPSKVLEKLFDITKDYYKRDQLFGARDVLNISMATLETIVKKLEKFNLSDTGEDVKGLAFERFLGDTFRGDLGQFFTPRPLVNFMVDVLDPQEGERVIDPAAGTGGFLITALGRVRASIEHDVQSSKAARRAELEQQAKAEKWSQEILLEKIDEAYAELNQDLDVQNENGRLHRAARDCIRGVDAETRAARTSKMNMIMHGDGHSGIYHHDGLLDIRDVYEGSFQVVLSNPPFGATVTKDQLVGSTAQTSALSDPHLVDEYGAKLGDLWLSSQRRMKEAEKRSRPIIELFDIGRDPIAGPLDAAKVRPSRSTETLFVERCIRLLEPGGRMGIVLPDGILNNPSMSWLREYVEDHAKLTAVVSVPQEVFASSKATVKTSLVFLTRFTEEEAHQLAELKEQAAREVEEDLAPEREALEALLRRSQTYDREDLAPLIDEISRLEAAGPPGSRELTVKKRLLKAAVTEDDKARSRELARQHAREEAELERKKDAMVRHLAKQRFSYPVFMAEAKAAGITGTGETGGGVANDLPGILEGLRKFQADPDGYREQVEAKLALDDAQEQEPTL</sequence>
<accession>A0A066Z5H1</accession>
<evidence type="ECO:0000259" key="3">
    <source>
        <dbReference type="Pfam" id="PF02384"/>
    </source>
</evidence>
<feature type="domain" description="Type I restriction enzyme R protein N-terminal" evidence="4">
    <location>
        <begin position="47"/>
        <end position="163"/>
    </location>
</feature>
<evidence type="ECO:0000256" key="2">
    <source>
        <dbReference type="SAM" id="MobiDB-lite"/>
    </source>
</evidence>
<proteinExistence type="predicted"/>
<dbReference type="GO" id="GO:0003677">
    <property type="term" value="F:DNA binding"/>
    <property type="evidence" value="ECO:0007669"/>
    <property type="project" value="InterPro"/>
</dbReference>
<dbReference type="InterPro" id="IPR029063">
    <property type="entry name" value="SAM-dependent_MTases_sf"/>
</dbReference>
<keyword evidence="5" id="KW-0489">Methyltransferase</keyword>
<keyword evidence="6" id="KW-1185">Reference proteome</keyword>
<dbReference type="GO" id="GO:0009007">
    <property type="term" value="F:site-specific DNA-methyltransferase (adenine-specific) activity"/>
    <property type="evidence" value="ECO:0007669"/>
    <property type="project" value="UniProtKB-EC"/>
</dbReference>
<comment type="caution">
    <text evidence="5">The sequence shown here is derived from an EMBL/GenBank/DDBJ whole genome shotgun (WGS) entry which is preliminary data.</text>
</comment>